<dbReference type="InterPro" id="IPR046450">
    <property type="entry name" value="PA_dom_sf"/>
</dbReference>
<accession>A0A7K1KXN0</accession>
<reference evidence="5 6" key="1">
    <citation type="submission" date="2019-11" db="EMBL/GenBank/DDBJ databases">
        <authorList>
            <person name="Cao P."/>
        </authorList>
    </citation>
    <scope>NUCLEOTIDE SEQUENCE [LARGE SCALE GENOMIC DNA]</scope>
    <source>
        <strain evidence="5 6">NEAU-AAG5</strain>
    </source>
</reference>
<dbReference type="SUPFAM" id="SSF53187">
    <property type="entry name" value="Zn-dependent exopeptidases"/>
    <property type="match status" value="1"/>
</dbReference>
<feature type="signal peptide" evidence="2">
    <location>
        <begin position="1"/>
        <end position="29"/>
    </location>
</feature>
<name>A0A7K1KXN0_9ACTN</name>
<evidence type="ECO:0000256" key="2">
    <source>
        <dbReference type="SAM" id="SignalP"/>
    </source>
</evidence>
<dbReference type="RefSeq" id="WP_312874412.1">
    <property type="nucleotide sequence ID" value="NZ_WOFH01000003.1"/>
</dbReference>
<dbReference type="InterPro" id="IPR003137">
    <property type="entry name" value="PA_domain"/>
</dbReference>
<evidence type="ECO:0000313" key="6">
    <source>
        <dbReference type="Proteomes" id="UP000432015"/>
    </source>
</evidence>
<dbReference type="Gene3D" id="3.50.30.30">
    <property type="match status" value="1"/>
</dbReference>
<proteinExistence type="predicted"/>
<dbReference type="GO" id="GO:0006508">
    <property type="term" value="P:proteolysis"/>
    <property type="evidence" value="ECO:0007669"/>
    <property type="project" value="InterPro"/>
</dbReference>
<dbReference type="SUPFAM" id="SSF52025">
    <property type="entry name" value="PA domain"/>
    <property type="match status" value="1"/>
</dbReference>
<keyword evidence="2" id="KW-0732">Signal</keyword>
<keyword evidence="6" id="KW-1185">Reference proteome</keyword>
<feature type="chain" id="PRO_5029629383" evidence="2">
    <location>
        <begin position="30"/>
        <end position="505"/>
    </location>
</feature>
<evidence type="ECO:0000313" key="5">
    <source>
        <dbReference type="EMBL" id="MUN36961.1"/>
    </source>
</evidence>
<dbReference type="InterPro" id="IPR045175">
    <property type="entry name" value="M28_fam"/>
</dbReference>
<evidence type="ECO:0000256" key="1">
    <source>
        <dbReference type="SAM" id="MobiDB-lite"/>
    </source>
</evidence>
<evidence type="ECO:0000259" key="4">
    <source>
        <dbReference type="Pfam" id="PF04389"/>
    </source>
</evidence>
<dbReference type="Pfam" id="PF02225">
    <property type="entry name" value="PA"/>
    <property type="match status" value="1"/>
</dbReference>
<dbReference type="Gene3D" id="3.40.630.10">
    <property type="entry name" value="Zn peptidases"/>
    <property type="match status" value="1"/>
</dbReference>
<sequence length="505" mass="52610">MRKLLIGVAGSSAALALSAAMMSGPPAGAAPAKPDLAKLVTLKDVRRHLAAFQEIADYNGGNRAAGRPGYDVSVKYVTGRLRAAGLTPVVQRFTFPYWNEKSGAVLSQTAPHKASYKRGHDFLIMRYSGSGDTTGAVTAVDLPSSGAGTSGCEGADYKGFTQGAVALVQRGGCTFEAKAERAREAGAAAVLIFNTAAEKGPINGTAERAQALPVLGVTHRLGTSLAKASRASGGGLRLRVRTDVAQGRRTTSNVIAETRRGRPGNVVLLGAHLDSVREGPGINDNATGSSALLAIAEKISALGAKGLRNRVRFAWWGAEEEGLRGSTHYVDALSPAARSAIALNLNFDMLGSVNGVRGVYDGDHSARAGVKAPAGSGAIEKMFRWHFAGRGLPTTQSPFTGRSDYGPFIEHGIPSGGIDTGANGVKSAGEAKVFGGRSGKVYDPCYHARCDRLKNVDMRLLDTNTDAIAAVTQHLAESTVAVNGHARRLDAPAPAPSYQGDRLTR</sequence>
<dbReference type="GO" id="GO:0008235">
    <property type="term" value="F:metalloexopeptidase activity"/>
    <property type="evidence" value="ECO:0007669"/>
    <property type="project" value="InterPro"/>
</dbReference>
<dbReference type="PANTHER" id="PTHR12147:SF26">
    <property type="entry name" value="PEPTIDASE M28 DOMAIN-CONTAINING PROTEIN"/>
    <property type="match status" value="1"/>
</dbReference>
<gene>
    <name evidence="5" type="ORF">GNZ18_10170</name>
</gene>
<comment type="caution">
    <text evidence="5">The sequence shown here is derived from an EMBL/GenBank/DDBJ whole genome shotgun (WGS) entry which is preliminary data.</text>
</comment>
<organism evidence="5 6">
    <name type="scientific">Actinomadura litoris</name>
    <dbReference type="NCBI Taxonomy" id="2678616"/>
    <lineage>
        <taxon>Bacteria</taxon>
        <taxon>Bacillati</taxon>
        <taxon>Actinomycetota</taxon>
        <taxon>Actinomycetes</taxon>
        <taxon>Streptosporangiales</taxon>
        <taxon>Thermomonosporaceae</taxon>
        <taxon>Actinomadura</taxon>
    </lineage>
</organism>
<evidence type="ECO:0000259" key="3">
    <source>
        <dbReference type="Pfam" id="PF02225"/>
    </source>
</evidence>
<dbReference type="Pfam" id="PF04389">
    <property type="entry name" value="Peptidase_M28"/>
    <property type="match status" value="1"/>
</dbReference>
<dbReference type="EMBL" id="WOFH01000003">
    <property type="protein sequence ID" value="MUN36961.1"/>
    <property type="molecule type" value="Genomic_DNA"/>
</dbReference>
<feature type="region of interest" description="Disordered" evidence="1">
    <location>
        <begin position="486"/>
        <end position="505"/>
    </location>
</feature>
<protein>
    <submittedName>
        <fullName evidence="5">M28 family peptidase</fullName>
    </submittedName>
</protein>
<feature type="domain" description="PA" evidence="3">
    <location>
        <begin position="143"/>
        <end position="225"/>
    </location>
</feature>
<dbReference type="Proteomes" id="UP000432015">
    <property type="component" value="Unassembled WGS sequence"/>
</dbReference>
<dbReference type="InterPro" id="IPR007484">
    <property type="entry name" value="Peptidase_M28"/>
</dbReference>
<dbReference type="PANTHER" id="PTHR12147">
    <property type="entry name" value="METALLOPEPTIDASE M28 FAMILY MEMBER"/>
    <property type="match status" value="1"/>
</dbReference>
<dbReference type="AlphaFoldDB" id="A0A7K1KXN0"/>
<feature type="domain" description="Peptidase M28" evidence="4">
    <location>
        <begin position="253"/>
        <end position="471"/>
    </location>
</feature>